<dbReference type="SMART" id="SM00267">
    <property type="entry name" value="GGDEF"/>
    <property type="match status" value="1"/>
</dbReference>
<feature type="transmembrane region" description="Helical" evidence="1">
    <location>
        <begin position="17"/>
        <end position="40"/>
    </location>
</feature>
<dbReference type="Pfam" id="PF00990">
    <property type="entry name" value="GGDEF"/>
    <property type="match status" value="1"/>
</dbReference>
<dbReference type="SUPFAM" id="SSF141868">
    <property type="entry name" value="EAL domain-like"/>
    <property type="match status" value="1"/>
</dbReference>
<protein>
    <submittedName>
        <fullName evidence="4">Diguanylate cyclase (GGDEF)-like protein</fullName>
    </submittedName>
</protein>
<keyword evidence="1" id="KW-1133">Transmembrane helix</keyword>
<dbReference type="InterPro" id="IPR052155">
    <property type="entry name" value="Biofilm_reg_signaling"/>
</dbReference>
<evidence type="ECO:0000313" key="5">
    <source>
        <dbReference type="Proteomes" id="UP000531216"/>
    </source>
</evidence>
<dbReference type="Gene3D" id="3.20.20.450">
    <property type="entry name" value="EAL domain"/>
    <property type="match status" value="1"/>
</dbReference>
<dbReference type="PROSITE" id="PS50887">
    <property type="entry name" value="GGDEF"/>
    <property type="match status" value="1"/>
</dbReference>
<dbReference type="OrthoDB" id="9814202at2"/>
<sequence length="636" mass="68828">MSAAGGPRPFTLSVRKVSYGLTCVTAVLALLVVVSSILVVRYQRQISEASQYNVTFDYSQTAAEILRLQVALKDVIGGADPAQIKLRHDILVNRLGIIRDNAFATRHQLTETGDRLAEALRQLEPLLADPSDTANLQTAYDLLGPLTTPILRLASRAHGEAGDIVLGNQTTLRQIMAIVTAVTIVLVLVGMVLVGFVLHQNRRLDSISRTDGLTGLANRLGFDADLRKVDGKPAAVVLVDVDHFKTINDTLGHSVGDGVIVELASRLRTAGADADTIARIGGDEFAIVFSGEAAEARSLSCADAVLRSMDEPCRVAGTEVQANVTIGIGAQEASQGAVLLNDADIALYAAKGEGRGRYLRFRPEMKQAFLREQAIEDALRRAAAAGDFSLVYQPIVDLSDDRTVGFEALLRWQHPELGSISPTEFIPIAERSGQIEAIGRWVIEEACREASRWPSHLYVAVNVSARQLLDQSFIAQSWAALAQNGLDPSRLEIEITESTLIVDDATVLDLVHQLRALGCRVSLDDFGTGYASLSYLQRFPFDKIKIDQSFLRGDGVAAGGHAIIATICSLAEVLDLRIVTEGIETADELAAVRRAGSHFGQGYHFDRPLRPEDVLKRIARDDHDRPFPHAANATAA</sequence>
<dbReference type="CDD" id="cd01949">
    <property type="entry name" value="GGDEF"/>
    <property type="match status" value="1"/>
</dbReference>
<gene>
    <name evidence="4" type="ORF">GGR05_000473</name>
</gene>
<dbReference type="SMART" id="SM00052">
    <property type="entry name" value="EAL"/>
    <property type="match status" value="1"/>
</dbReference>
<dbReference type="PROSITE" id="PS50883">
    <property type="entry name" value="EAL"/>
    <property type="match status" value="1"/>
</dbReference>
<dbReference type="EMBL" id="JACIDO010000001">
    <property type="protein sequence ID" value="MBB3934362.1"/>
    <property type="molecule type" value="Genomic_DNA"/>
</dbReference>
<accession>A0A7W6BX40</accession>
<evidence type="ECO:0000313" key="4">
    <source>
        <dbReference type="EMBL" id="MBB3934362.1"/>
    </source>
</evidence>
<comment type="caution">
    <text evidence="4">The sequence shown here is derived from an EMBL/GenBank/DDBJ whole genome shotgun (WGS) entry which is preliminary data.</text>
</comment>
<reference evidence="4 5" key="1">
    <citation type="submission" date="2020-08" db="EMBL/GenBank/DDBJ databases">
        <title>Genomic Encyclopedia of Type Strains, Phase IV (KMG-IV): sequencing the most valuable type-strain genomes for metagenomic binning, comparative biology and taxonomic classification.</title>
        <authorList>
            <person name="Goeker M."/>
        </authorList>
    </citation>
    <scope>NUCLEOTIDE SEQUENCE [LARGE SCALE GENOMIC DNA]</scope>
    <source>
        <strain evidence="4 5">DSM 25024</strain>
    </source>
</reference>
<dbReference type="CDD" id="cd01948">
    <property type="entry name" value="EAL"/>
    <property type="match status" value="1"/>
</dbReference>
<dbReference type="AlphaFoldDB" id="A0A7W6BX40"/>
<keyword evidence="5" id="KW-1185">Reference proteome</keyword>
<name>A0A7W6BX40_9HYPH</name>
<feature type="domain" description="GGDEF" evidence="3">
    <location>
        <begin position="232"/>
        <end position="363"/>
    </location>
</feature>
<dbReference type="RefSeq" id="WP_090958452.1">
    <property type="nucleotide sequence ID" value="NZ_FOOA01000001.1"/>
</dbReference>
<proteinExistence type="predicted"/>
<dbReference type="InterPro" id="IPR029787">
    <property type="entry name" value="Nucleotide_cyclase"/>
</dbReference>
<dbReference type="PANTHER" id="PTHR44757:SF2">
    <property type="entry name" value="BIOFILM ARCHITECTURE MAINTENANCE PROTEIN MBAA"/>
    <property type="match status" value="1"/>
</dbReference>
<dbReference type="Gene3D" id="3.30.70.270">
    <property type="match status" value="1"/>
</dbReference>
<dbReference type="InterPro" id="IPR035919">
    <property type="entry name" value="EAL_sf"/>
</dbReference>
<evidence type="ECO:0000259" key="2">
    <source>
        <dbReference type="PROSITE" id="PS50883"/>
    </source>
</evidence>
<keyword evidence="1" id="KW-0812">Transmembrane</keyword>
<dbReference type="SUPFAM" id="SSF55073">
    <property type="entry name" value="Nucleotide cyclase"/>
    <property type="match status" value="1"/>
</dbReference>
<dbReference type="NCBIfam" id="TIGR00254">
    <property type="entry name" value="GGDEF"/>
    <property type="match status" value="1"/>
</dbReference>
<dbReference type="PANTHER" id="PTHR44757">
    <property type="entry name" value="DIGUANYLATE CYCLASE DGCP"/>
    <property type="match status" value="1"/>
</dbReference>
<dbReference type="Proteomes" id="UP000531216">
    <property type="component" value="Unassembled WGS sequence"/>
</dbReference>
<dbReference type="InterPro" id="IPR000160">
    <property type="entry name" value="GGDEF_dom"/>
</dbReference>
<feature type="transmembrane region" description="Helical" evidence="1">
    <location>
        <begin position="175"/>
        <end position="198"/>
    </location>
</feature>
<feature type="domain" description="EAL" evidence="2">
    <location>
        <begin position="372"/>
        <end position="622"/>
    </location>
</feature>
<evidence type="ECO:0000256" key="1">
    <source>
        <dbReference type="SAM" id="Phobius"/>
    </source>
</evidence>
<organism evidence="4 5">
    <name type="scientific">Aureimonas phyllosphaerae</name>
    <dbReference type="NCBI Taxonomy" id="1166078"/>
    <lineage>
        <taxon>Bacteria</taxon>
        <taxon>Pseudomonadati</taxon>
        <taxon>Pseudomonadota</taxon>
        <taxon>Alphaproteobacteria</taxon>
        <taxon>Hyphomicrobiales</taxon>
        <taxon>Aurantimonadaceae</taxon>
        <taxon>Aureimonas</taxon>
    </lineage>
</organism>
<dbReference type="InterPro" id="IPR001633">
    <property type="entry name" value="EAL_dom"/>
</dbReference>
<keyword evidence="1" id="KW-0472">Membrane</keyword>
<dbReference type="InterPro" id="IPR043128">
    <property type="entry name" value="Rev_trsase/Diguanyl_cyclase"/>
</dbReference>
<evidence type="ECO:0000259" key="3">
    <source>
        <dbReference type="PROSITE" id="PS50887"/>
    </source>
</evidence>
<dbReference type="Pfam" id="PF00563">
    <property type="entry name" value="EAL"/>
    <property type="match status" value="1"/>
</dbReference>